<gene>
    <name evidence="2" type="ORF">BS50DRAFT_84793</name>
</gene>
<dbReference type="AlphaFoldDB" id="A0A2T2NDU6"/>
<dbReference type="EMBL" id="KZ678139">
    <property type="protein sequence ID" value="PSN63603.1"/>
    <property type="molecule type" value="Genomic_DNA"/>
</dbReference>
<proteinExistence type="predicted"/>
<evidence type="ECO:0000313" key="3">
    <source>
        <dbReference type="Proteomes" id="UP000240883"/>
    </source>
</evidence>
<evidence type="ECO:0000256" key="1">
    <source>
        <dbReference type="SAM" id="MobiDB-lite"/>
    </source>
</evidence>
<protein>
    <submittedName>
        <fullName evidence="2">Uncharacterized protein</fullName>
    </submittedName>
</protein>
<sequence>MDGAEFGSTGGRGQKSSTVGGSINCMGSGDGRASTSEPQRRSQAGCQSRRRPAMRTVVLAGSEAVALDRRRARPV</sequence>
<reference evidence="2 3" key="1">
    <citation type="journal article" date="2018" name="Front. Microbiol.">
        <title>Genome-Wide Analysis of Corynespora cassiicola Leaf Fall Disease Putative Effectors.</title>
        <authorList>
            <person name="Lopez D."/>
            <person name="Ribeiro S."/>
            <person name="Label P."/>
            <person name="Fumanal B."/>
            <person name="Venisse J.S."/>
            <person name="Kohler A."/>
            <person name="de Oliveira R.R."/>
            <person name="Labutti K."/>
            <person name="Lipzen A."/>
            <person name="Lail K."/>
            <person name="Bauer D."/>
            <person name="Ohm R.A."/>
            <person name="Barry K.W."/>
            <person name="Spatafora J."/>
            <person name="Grigoriev I.V."/>
            <person name="Martin F.M."/>
            <person name="Pujade-Renaud V."/>
        </authorList>
    </citation>
    <scope>NUCLEOTIDE SEQUENCE [LARGE SCALE GENOMIC DNA]</scope>
    <source>
        <strain evidence="2 3">Philippines</strain>
    </source>
</reference>
<keyword evidence="3" id="KW-1185">Reference proteome</keyword>
<dbReference type="Proteomes" id="UP000240883">
    <property type="component" value="Unassembled WGS sequence"/>
</dbReference>
<feature type="compositionally biased region" description="Polar residues" evidence="1">
    <location>
        <begin position="33"/>
        <end position="46"/>
    </location>
</feature>
<evidence type="ECO:0000313" key="2">
    <source>
        <dbReference type="EMBL" id="PSN63603.1"/>
    </source>
</evidence>
<feature type="region of interest" description="Disordered" evidence="1">
    <location>
        <begin position="1"/>
        <end position="57"/>
    </location>
</feature>
<name>A0A2T2NDU6_CORCC</name>
<accession>A0A2T2NDU6</accession>
<organism evidence="2 3">
    <name type="scientific">Corynespora cassiicola Philippines</name>
    <dbReference type="NCBI Taxonomy" id="1448308"/>
    <lineage>
        <taxon>Eukaryota</taxon>
        <taxon>Fungi</taxon>
        <taxon>Dikarya</taxon>
        <taxon>Ascomycota</taxon>
        <taxon>Pezizomycotina</taxon>
        <taxon>Dothideomycetes</taxon>
        <taxon>Pleosporomycetidae</taxon>
        <taxon>Pleosporales</taxon>
        <taxon>Corynesporascaceae</taxon>
        <taxon>Corynespora</taxon>
    </lineage>
</organism>